<feature type="coiled-coil region" evidence="1">
    <location>
        <begin position="51"/>
        <end position="78"/>
    </location>
</feature>
<keyword evidence="3" id="KW-1185">Reference proteome</keyword>
<dbReference type="GeneTree" id="ENSGT00550000074857"/>
<proteinExistence type="predicted"/>
<reference evidence="2" key="2">
    <citation type="submission" date="2025-09" db="UniProtKB">
        <authorList>
            <consortium name="Ensembl"/>
        </authorList>
    </citation>
    <scope>IDENTIFICATION</scope>
</reference>
<evidence type="ECO:0000313" key="2">
    <source>
        <dbReference type="Ensembl" id="ENSSPUP00000011772.1"/>
    </source>
</evidence>
<evidence type="ECO:0000256" key="1">
    <source>
        <dbReference type="SAM" id="Coils"/>
    </source>
</evidence>
<evidence type="ECO:0000313" key="3">
    <source>
        <dbReference type="Proteomes" id="UP000694392"/>
    </source>
</evidence>
<dbReference type="Proteomes" id="UP000694392">
    <property type="component" value="Unplaced"/>
</dbReference>
<dbReference type="PANTHER" id="PTHR43977">
    <property type="entry name" value="STRUCTURAL MAINTENANCE OF CHROMOSOMES PROTEIN 3"/>
    <property type="match status" value="1"/>
</dbReference>
<organism evidence="2 3">
    <name type="scientific">Sphenodon punctatus</name>
    <name type="common">Tuatara</name>
    <name type="synonym">Hatteria punctata</name>
    <dbReference type="NCBI Taxonomy" id="8508"/>
    <lineage>
        <taxon>Eukaryota</taxon>
        <taxon>Metazoa</taxon>
        <taxon>Chordata</taxon>
        <taxon>Craniata</taxon>
        <taxon>Vertebrata</taxon>
        <taxon>Euteleostomi</taxon>
        <taxon>Lepidosauria</taxon>
        <taxon>Sphenodontia</taxon>
        <taxon>Sphenodontidae</taxon>
        <taxon>Sphenodon</taxon>
    </lineage>
</organism>
<dbReference type="Gene3D" id="3.40.50.300">
    <property type="entry name" value="P-loop containing nucleotide triphosphate hydrolases"/>
    <property type="match status" value="1"/>
</dbReference>
<dbReference type="SUPFAM" id="SSF52540">
    <property type="entry name" value="P-loop containing nucleoside triphosphate hydrolases"/>
    <property type="match status" value="1"/>
</dbReference>
<name>A0A8D0GTH1_SPHPU</name>
<protein>
    <recommendedName>
        <fullName evidence="4">Structural maintenance of chromosomes 2</fullName>
    </recommendedName>
</protein>
<evidence type="ECO:0008006" key="4">
    <source>
        <dbReference type="Google" id="ProtNLM"/>
    </source>
</evidence>
<accession>A0A8D0GTH1</accession>
<dbReference type="AlphaFoldDB" id="A0A8D0GTH1"/>
<keyword evidence="1" id="KW-0175">Coiled coil</keyword>
<reference evidence="2" key="1">
    <citation type="submission" date="2025-08" db="UniProtKB">
        <authorList>
            <consortium name="Ensembl"/>
        </authorList>
    </citation>
    <scope>IDENTIFICATION</scope>
</reference>
<dbReference type="Ensembl" id="ENSSPUT00000012559.1">
    <property type="protein sequence ID" value="ENSSPUP00000011772.1"/>
    <property type="gene ID" value="ENSSPUG00000009035.1"/>
</dbReference>
<dbReference type="InterPro" id="IPR027417">
    <property type="entry name" value="P-loop_NTPase"/>
</dbReference>
<dbReference type="OMA" id="DHEWIAS"/>
<sequence length="172" mass="19746">MMRDHEWIASEKHLFGQPNTAYDFKTNNPKEAGQRLHKLEEKKEKLGRNVNMRAMNMLSEAEERYNDLMKKKRIVENDKSKILATIEELDQKKNEALNIAWQKVNKDFGSIFSTLLPGANAMLAPPEGQTVLDGLEFKVALGNTWKEHLTELSGGQRLVNLLCFVFFSISHQ</sequence>